<protein>
    <submittedName>
        <fullName evidence="1">Uncharacterized protein</fullName>
    </submittedName>
</protein>
<name>A0A9J6CTX7_RHIMP</name>
<dbReference type="EMBL" id="JABSTU010006855">
    <property type="protein sequence ID" value="KAH7931952.1"/>
    <property type="molecule type" value="Genomic_DNA"/>
</dbReference>
<proteinExistence type="predicted"/>
<reference evidence="1" key="1">
    <citation type="journal article" date="2020" name="Cell">
        <title>Large-Scale Comparative Analyses of Tick Genomes Elucidate Their Genetic Diversity and Vector Capacities.</title>
        <authorList>
            <consortium name="Tick Genome and Microbiome Consortium (TIGMIC)"/>
            <person name="Jia N."/>
            <person name="Wang J."/>
            <person name="Shi W."/>
            <person name="Du L."/>
            <person name="Sun Y."/>
            <person name="Zhan W."/>
            <person name="Jiang J.F."/>
            <person name="Wang Q."/>
            <person name="Zhang B."/>
            <person name="Ji P."/>
            <person name="Bell-Sakyi L."/>
            <person name="Cui X.M."/>
            <person name="Yuan T.T."/>
            <person name="Jiang B.G."/>
            <person name="Yang W.F."/>
            <person name="Lam T.T."/>
            <person name="Chang Q.C."/>
            <person name="Ding S.J."/>
            <person name="Wang X.J."/>
            <person name="Zhu J.G."/>
            <person name="Ruan X.D."/>
            <person name="Zhao L."/>
            <person name="Wei J.T."/>
            <person name="Ye R.Z."/>
            <person name="Que T.C."/>
            <person name="Du C.H."/>
            <person name="Zhou Y.H."/>
            <person name="Cheng J.X."/>
            <person name="Dai P.F."/>
            <person name="Guo W.B."/>
            <person name="Han X.H."/>
            <person name="Huang E.J."/>
            <person name="Li L.F."/>
            <person name="Wei W."/>
            <person name="Gao Y.C."/>
            <person name="Liu J.Z."/>
            <person name="Shao H.Z."/>
            <person name="Wang X."/>
            <person name="Wang C.C."/>
            <person name="Yang T.C."/>
            <person name="Huo Q.B."/>
            <person name="Li W."/>
            <person name="Chen H.Y."/>
            <person name="Chen S.E."/>
            <person name="Zhou L.G."/>
            <person name="Ni X.B."/>
            <person name="Tian J.H."/>
            <person name="Sheng Y."/>
            <person name="Liu T."/>
            <person name="Pan Y.S."/>
            <person name="Xia L.Y."/>
            <person name="Li J."/>
            <person name="Zhao F."/>
            <person name="Cao W.C."/>
        </authorList>
    </citation>
    <scope>NUCLEOTIDE SEQUENCE</scope>
    <source>
        <strain evidence="1">Rmic-2018</strain>
    </source>
</reference>
<comment type="caution">
    <text evidence="1">The sequence shown here is derived from an EMBL/GenBank/DDBJ whole genome shotgun (WGS) entry which is preliminary data.</text>
</comment>
<dbReference type="Proteomes" id="UP000821866">
    <property type="component" value="Unassembled WGS sequence"/>
</dbReference>
<organism evidence="1 2">
    <name type="scientific">Rhipicephalus microplus</name>
    <name type="common">Cattle tick</name>
    <name type="synonym">Boophilus microplus</name>
    <dbReference type="NCBI Taxonomy" id="6941"/>
    <lineage>
        <taxon>Eukaryota</taxon>
        <taxon>Metazoa</taxon>
        <taxon>Ecdysozoa</taxon>
        <taxon>Arthropoda</taxon>
        <taxon>Chelicerata</taxon>
        <taxon>Arachnida</taxon>
        <taxon>Acari</taxon>
        <taxon>Parasitiformes</taxon>
        <taxon>Ixodida</taxon>
        <taxon>Ixodoidea</taxon>
        <taxon>Ixodidae</taxon>
        <taxon>Rhipicephalinae</taxon>
        <taxon>Rhipicephalus</taxon>
        <taxon>Boophilus</taxon>
    </lineage>
</organism>
<gene>
    <name evidence="1" type="ORF">HPB51_029634</name>
</gene>
<reference evidence="1" key="2">
    <citation type="submission" date="2021-09" db="EMBL/GenBank/DDBJ databases">
        <authorList>
            <person name="Jia N."/>
            <person name="Wang J."/>
            <person name="Shi W."/>
            <person name="Du L."/>
            <person name="Sun Y."/>
            <person name="Zhan W."/>
            <person name="Jiang J."/>
            <person name="Wang Q."/>
            <person name="Zhang B."/>
            <person name="Ji P."/>
            <person name="Sakyi L.B."/>
            <person name="Cui X."/>
            <person name="Yuan T."/>
            <person name="Jiang B."/>
            <person name="Yang W."/>
            <person name="Lam T.T.-Y."/>
            <person name="Chang Q."/>
            <person name="Ding S."/>
            <person name="Wang X."/>
            <person name="Zhu J."/>
            <person name="Ruan X."/>
            <person name="Zhao L."/>
            <person name="Wei J."/>
            <person name="Que T."/>
            <person name="Du C."/>
            <person name="Cheng J."/>
            <person name="Dai P."/>
            <person name="Han X."/>
            <person name="Huang E."/>
            <person name="Gao Y."/>
            <person name="Liu J."/>
            <person name="Shao H."/>
            <person name="Ye R."/>
            <person name="Li L."/>
            <person name="Wei W."/>
            <person name="Wang X."/>
            <person name="Wang C."/>
            <person name="Huo Q."/>
            <person name="Li W."/>
            <person name="Guo W."/>
            <person name="Chen H."/>
            <person name="Chen S."/>
            <person name="Zhou L."/>
            <person name="Zhou L."/>
            <person name="Ni X."/>
            <person name="Tian J."/>
            <person name="Zhou Y."/>
            <person name="Sheng Y."/>
            <person name="Liu T."/>
            <person name="Pan Y."/>
            <person name="Xia L."/>
            <person name="Li J."/>
            <person name="Zhao F."/>
            <person name="Cao W."/>
        </authorList>
    </citation>
    <scope>NUCLEOTIDE SEQUENCE</scope>
    <source>
        <strain evidence="1">Rmic-2018</strain>
        <tissue evidence="1">Larvae</tissue>
    </source>
</reference>
<keyword evidence="2" id="KW-1185">Reference proteome</keyword>
<evidence type="ECO:0000313" key="1">
    <source>
        <dbReference type="EMBL" id="KAH7931952.1"/>
    </source>
</evidence>
<evidence type="ECO:0000313" key="2">
    <source>
        <dbReference type="Proteomes" id="UP000821866"/>
    </source>
</evidence>
<dbReference type="AlphaFoldDB" id="A0A9J6CTX7"/>
<sequence length="148" mass="15920">MAAGGFKRSAKRGEAALAIIKRTVGTEPRIEGTRHGGVRAAKLKGKLLKAGRVPRLPKEKAKVIVRPRGGLNIARMGYPMIASMLVHAPGITVNEAEGDTICLNGLQSIVTVNTPKKDNATLYVRTTIIELNSHKYEICAYEAAPHNP</sequence>
<accession>A0A9J6CTX7</accession>